<accession>A0A2S8GMF7</accession>
<dbReference type="RefSeq" id="WP_105336032.1">
    <property type="nucleotide sequence ID" value="NZ_PUHZ01000014.1"/>
</dbReference>
<dbReference type="EMBL" id="PUHZ01000014">
    <property type="protein sequence ID" value="PQO45541.1"/>
    <property type="molecule type" value="Genomic_DNA"/>
</dbReference>
<gene>
    <name evidence="1" type="ORF">C5Y93_13945</name>
</gene>
<dbReference type="AlphaFoldDB" id="A0A2S8GMF7"/>
<sequence>MSKLSRLVRDWIAQAKSLVAERPAPALPEQATQEVVEDPSLRAQWQRVLDNSPEITKSLPPATGARVLFATSWGSAEQCLVLESIFAMALRMRGENPIMLRCDSGLPACEYNPNAKFVAPYEDVKSNNADKARTDICTQCTLDHHQGYGSLPIDTCAFNDYAKHDDLARILKIVDQVPFQDFREFHYRGIAVGEHAFATTVRVQRRGTLIDNPETRAQSRRYLAASMMVVDLMERLIADIRPERVVAVHGVYVTHGTLCEVARKHDIPVVVYGTPLRKNSIWLSHKDTYHRTLISEPKALWENLPLTPARRDRMNSYIAGKRLGGREYAAYYKDSIDSPEAIKQELGLDPNLPVVSLFTNVLWDAQLFYQYNAFDNMLDWLNRTINYFGERDDVQLVVRVHPAEASGGRGTLPTNQPILAEIEREFPELPSNVKIIRPESKMNSYTLAEMSSAALIYGARMGVEIAMLGVPLIVAGETFNRGKGYSYDVESAEEYFELLDRVTELPRRVPESIGLATKYAYHYFFKLMMDFPLYEVSDEFQVSGARLSFKTLDALVPGRCASLDTICDGIVDGETPFLHDELSDAA</sequence>
<dbReference type="OrthoDB" id="435926at2"/>
<dbReference type="SUPFAM" id="SSF53756">
    <property type="entry name" value="UDP-Glycosyltransferase/glycogen phosphorylase"/>
    <property type="match status" value="1"/>
</dbReference>
<protein>
    <recommendedName>
        <fullName evidence="3">Capsule biosynthesis protein</fullName>
    </recommendedName>
</protein>
<organism evidence="1 2">
    <name type="scientific">Blastopirellula marina</name>
    <dbReference type="NCBI Taxonomy" id="124"/>
    <lineage>
        <taxon>Bacteria</taxon>
        <taxon>Pseudomonadati</taxon>
        <taxon>Planctomycetota</taxon>
        <taxon>Planctomycetia</taxon>
        <taxon>Pirellulales</taxon>
        <taxon>Pirellulaceae</taxon>
        <taxon>Blastopirellula</taxon>
    </lineage>
</organism>
<proteinExistence type="predicted"/>
<evidence type="ECO:0008006" key="3">
    <source>
        <dbReference type="Google" id="ProtNLM"/>
    </source>
</evidence>
<name>A0A2S8GMF7_9BACT</name>
<comment type="caution">
    <text evidence="1">The sequence shown here is derived from an EMBL/GenBank/DDBJ whole genome shotgun (WGS) entry which is preliminary data.</text>
</comment>
<reference evidence="1 2" key="1">
    <citation type="submission" date="2018-02" db="EMBL/GenBank/DDBJ databases">
        <title>Comparative genomes isolates from brazilian mangrove.</title>
        <authorList>
            <person name="Araujo J.E."/>
            <person name="Taketani R.G."/>
            <person name="Silva M.C.P."/>
            <person name="Loureco M.V."/>
            <person name="Andreote F.D."/>
        </authorList>
    </citation>
    <scope>NUCLEOTIDE SEQUENCE [LARGE SCALE GENOMIC DNA]</scope>
    <source>
        <strain evidence="1 2">Nap-Phe MGV</strain>
    </source>
</reference>
<evidence type="ECO:0000313" key="2">
    <source>
        <dbReference type="Proteomes" id="UP000237819"/>
    </source>
</evidence>
<evidence type="ECO:0000313" key="1">
    <source>
        <dbReference type="EMBL" id="PQO45541.1"/>
    </source>
</evidence>
<dbReference type="Proteomes" id="UP000237819">
    <property type="component" value="Unassembled WGS sequence"/>
</dbReference>